<evidence type="ECO:0000313" key="2">
    <source>
        <dbReference type="Proteomes" id="UP001219605"/>
    </source>
</evidence>
<dbReference type="RefSeq" id="WP_275034069.1">
    <property type="nucleotide sequence ID" value="NZ_CP118615.1"/>
</dbReference>
<name>A0ABY7ZXJ8_9ACTN</name>
<keyword evidence="2" id="KW-1185">Reference proteome</keyword>
<proteinExistence type="predicted"/>
<gene>
    <name evidence="1" type="ORF">PVK37_12570</name>
</gene>
<sequence length="71" mass="7953">MGQFSRLRKGNLDLTIGRMVLDNEAKQDQAAALEREATRIERQASAFNPLDDADRAEIADLRARAAKLRGR</sequence>
<dbReference type="Proteomes" id="UP001219605">
    <property type="component" value="Chromosome"/>
</dbReference>
<evidence type="ECO:0000313" key="1">
    <source>
        <dbReference type="EMBL" id="WDZ87168.1"/>
    </source>
</evidence>
<organism evidence="1 2">
    <name type="scientific">Micromonospora cathayae</name>
    <dbReference type="NCBI Taxonomy" id="3028804"/>
    <lineage>
        <taxon>Bacteria</taxon>
        <taxon>Bacillati</taxon>
        <taxon>Actinomycetota</taxon>
        <taxon>Actinomycetes</taxon>
        <taxon>Micromonosporales</taxon>
        <taxon>Micromonosporaceae</taxon>
        <taxon>Micromonospora</taxon>
    </lineage>
</organism>
<reference evidence="1 2" key="1">
    <citation type="submission" date="2023-02" db="EMBL/GenBank/DDBJ databases">
        <authorList>
            <person name="Mo P."/>
        </authorList>
    </citation>
    <scope>NUCLEOTIDE SEQUENCE [LARGE SCALE GENOMIC DNA]</scope>
    <source>
        <strain evidence="1 2">HUAS 3</strain>
    </source>
</reference>
<accession>A0ABY7ZXJ8</accession>
<protein>
    <submittedName>
        <fullName evidence="1">Uncharacterized protein</fullName>
    </submittedName>
</protein>
<dbReference type="EMBL" id="CP118615">
    <property type="protein sequence ID" value="WDZ87168.1"/>
    <property type="molecule type" value="Genomic_DNA"/>
</dbReference>